<evidence type="ECO:0000256" key="6">
    <source>
        <dbReference type="RuleBase" id="RU004914"/>
    </source>
</evidence>
<reference evidence="7" key="1">
    <citation type="submission" date="2020-06" db="EMBL/GenBank/DDBJ databases">
        <authorList>
            <person name="Li T."/>
            <person name="Hu X."/>
            <person name="Zhang T."/>
            <person name="Song X."/>
            <person name="Zhang H."/>
            <person name="Dai N."/>
            <person name="Sheng W."/>
            <person name="Hou X."/>
            <person name="Wei L."/>
        </authorList>
    </citation>
    <scope>NUCLEOTIDE SEQUENCE</scope>
    <source>
        <strain evidence="7">KEN1</strain>
        <tissue evidence="7">Leaf</tissue>
    </source>
</reference>
<feature type="transmembrane region" description="Helical" evidence="6">
    <location>
        <begin position="490"/>
        <end position="512"/>
    </location>
</feature>
<feature type="transmembrane region" description="Helical" evidence="6">
    <location>
        <begin position="339"/>
        <end position="365"/>
    </location>
</feature>
<dbReference type="GO" id="GO:0015297">
    <property type="term" value="F:antiporter activity"/>
    <property type="evidence" value="ECO:0007669"/>
    <property type="project" value="InterPro"/>
</dbReference>
<evidence type="ECO:0000313" key="7">
    <source>
        <dbReference type="EMBL" id="KAL0421424.1"/>
    </source>
</evidence>
<evidence type="ECO:0000256" key="3">
    <source>
        <dbReference type="ARBA" id="ARBA00022692"/>
    </source>
</evidence>
<comment type="subcellular location">
    <subcellularLocation>
        <location evidence="1">Membrane</location>
        <topology evidence="1">Multi-pass membrane protein</topology>
    </subcellularLocation>
</comment>
<keyword evidence="3 6" id="KW-0812">Transmembrane</keyword>
<gene>
    <name evidence="7" type="ORF">Slati_3165300</name>
</gene>
<feature type="transmembrane region" description="Helical" evidence="6">
    <location>
        <begin position="518"/>
        <end position="545"/>
    </location>
</feature>
<feature type="transmembrane region" description="Helical" evidence="6">
    <location>
        <begin position="197"/>
        <end position="219"/>
    </location>
</feature>
<feature type="transmembrane region" description="Helical" evidence="6">
    <location>
        <begin position="293"/>
        <end position="318"/>
    </location>
</feature>
<dbReference type="NCBIfam" id="TIGR00797">
    <property type="entry name" value="matE"/>
    <property type="match status" value="1"/>
</dbReference>
<dbReference type="AlphaFoldDB" id="A0AAW2UXA6"/>
<dbReference type="PANTHER" id="PTHR11206">
    <property type="entry name" value="MULTIDRUG RESISTANCE PROTEIN"/>
    <property type="match status" value="1"/>
</dbReference>
<dbReference type="EMBL" id="JACGWN010000011">
    <property type="protein sequence ID" value="KAL0421424.1"/>
    <property type="molecule type" value="Genomic_DNA"/>
</dbReference>
<dbReference type="Pfam" id="PF01554">
    <property type="entry name" value="MatE"/>
    <property type="match status" value="2"/>
</dbReference>
<keyword evidence="4 6" id="KW-1133">Transmembrane helix</keyword>
<comment type="caution">
    <text evidence="7">The sequence shown here is derived from an EMBL/GenBank/DDBJ whole genome shotgun (WGS) entry which is preliminary data.</text>
</comment>
<feature type="transmembrane region" description="Helical" evidence="6">
    <location>
        <begin position="117"/>
        <end position="135"/>
    </location>
</feature>
<feature type="transmembrane region" description="Helical" evidence="6">
    <location>
        <begin position="268"/>
        <end position="287"/>
    </location>
</feature>
<sequence>MAEKFKEPLLEHTEDEDHAPAQFLSNHSFFSSTKHLTQFLSNHSFFSSFVIGEDDIPPIVGVWGFYSAFKAESSKLWFLAGPAILTSIFQYSLGAITQTFAGHVGTLDLAAFSVENSVISGLCFGVMVYIVPFFFNNVLNIKCVSIGLTILTMRQLVRAAFDLFWICTVPTDGNGKCTGDPLRAGVRRRADRHARRLHAAIVVILLVTSFLLMFMYIFAEPILLLLGQTEAISRTAGKFALWMIPQLYAYAFNFPIAKFLQAQSDIMAMAWVSAAALGLHVLFSWLLMLKLGWGMAGGAVVLNISWWFLVVAQLIYIFSGACAKSWTGFSWKAFQNLWGFVRLSVASAVMLCLEVWYFTALILFAGYLKNAEVGVDALSICVNISGWITTIALGFNAAISVRVSNELGAGHPRAAKFSVLVVVLSSFLIALLVAILILIFQKQYPFLFSDNLEVIEVVFELTPLLAFCIVLNNVQPVLSGVAIGAGWQSLVAYVNVACYYLFGIPVGLLMGYKFKLGVQGIWCGMALGTVVQTLILFSGLFTELIGIKRLLLQRRESRSGEVNQVLKKTTWRNNLL</sequence>
<feature type="transmembrane region" description="Helical" evidence="6">
    <location>
        <begin position="76"/>
        <end position="97"/>
    </location>
</feature>
<organism evidence="7">
    <name type="scientific">Sesamum latifolium</name>
    <dbReference type="NCBI Taxonomy" id="2727402"/>
    <lineage>
        <taxon>Eukaryota</taxon>
        <taxon>Viridiplantae</taxon>
        <taxon>Streptophyta</taxon>
        <taxon>Embryophyta</taxon>
        <taxon>Tracheophyta</taxon>
        <taxon>Spermatophyta</taxon>
        <taxon>Magnoliopsida</taxon>
        <taxon>eudicotyledons</taxon>
        <taxon>Gunneridae</taxon>
        <taxon>Pentapetalae</taxon>
        <taxon>asterids</taxon>
        <taxon>lamiids</taxon>
        <taxon>Lamiales</taxon>
        <taxon>Pedaliaceae</taxon>
        <taxon>Sesamum</taxon>
    </lineage>
</organism>
<evidence type="ECO:0000256" key="1">
    <source>
        <dbReference type="ARBA" id="ARBA00004141"/>
    </source>
</evidence>
<feature type="transmembrane region" description="Helical" evidence="6">
    <location>
        <begin position="461"/>
        <end position="483"/>
    </location>
</feature>
<evidence type="ECO:0000256" key="2">
    <source>
        <dbReference type="ARBA" id="ARBA00010199"/>
    </source>
</evidence>
<evidence type="ECO:0000256" key="5">
    <source>
        <dbReference type="ARBA" id="ARBA00023136"/>
    </source>
</evidence>
<protein>
    <recommendedName>
        <fullName evidence="6">Protein DETOXIFICATION</fullName>
    </recommendedName>
    <alternativeName>
        <fullName evidence="6">Multidrug and toxic compound extrusion protein</fullName>
    </alternativeName>
</protein>
<dbReference type="GO" id="GO:0016020">
    <property type="term" value="C:membrane"/>
    <property type="evidence" value="ECO:0007669"/>
    <property type="project" value="UniProtKB-SubCell"/>
</dbReference>
<dbReference type="InterPro" id="IPR045069">
    <property type="entry name" value="MATE_euk"/>
</dbReference>
<proteinExistence type="inferred from homology"/>
<dbReference type="GO" id="GO:0042910">
    <property type="term" value="F:xenobiotic transmembrane transporter activity"/>
    <property type="evidence" value="ECO:0007669"/>
    <property type="project" value="InterPro"/>
</dbReference>
<name>A0AAW2UXA6_9LAMI</name>
<dbReference type="InterPro" id="IPR002528">
    <property type="entry name" value="MATE_fam"/>
</dbReference>
<feature type="transmembrane region" description="Helical" evidence="6">
    <location>
        <begin position="239"/>
        <end position="256"/>
    </location>
</feature>
<evidence type="ECO:0000256" key="4">
    <source>
        <dbReference type="ARBA" id="ARBA00022989"/>
    </source>
</evidence>
<accession>A0AAW2UXA6</accession>
<keyword evidence="5 6" id="KW-0472">Membrane</keyword>
<reference evidence="7" key="2">
    <citation type="journal article" date="2024" name="Plant">
        <title>Genomic evolution and insights into agronomic trait innovations of Sesamum species.</title>
        <authorList>
            <person name="Miao H."/>
            <person name="Wang L."/>
            <person name="Qu L."/>
            <person name="Liu H."/>
            <person name="Sun Y."/>
            <person name="Le M."/>
            <person name="Wang Q."/>
            <person name="Wei S."/>
            <person name="Zheng Y."/>
            <person name="Lin W."/>
            <person name="Duan Y."/>
            <person name="Cao H."/>
            <person name="Xiong S."/>
            <person name="Wang X."/>
            <person name="Wei L."/>
            <person name="Li C."/>
            <person name="Ma Q."/>
            <person name="Ju M."/>
            <person name="Zhao R."/>
            <person name="Li G."/>
            <person name="Mu C."/>
            <person name="Tian Q."/>
            <person name="Mei H."/>
            <person name="Zhang T."/>
            <person name="Gao T."/>
            <person name="Zhang H."/>
        </authorList>
    </citation>
    <scope>NUCLEOTIDE SEQUENCE</scope>
    <source>
        <strain evidence="7">KEN1</strain>
    </source>
</reference>
<feature type="transmembrane region" description="Helical" evidence="6">
    <location>
        <begin position="377"/>
        <end position="399"/>
    </location>
</feature>
<dbReference type="GO" id="GO:1990961">
    <property type="term" value="P:xenobiotic detoxification by transmembrane export across the plasma membrane"/>
    <property type="evidence" value="ECO:0007669"/>
    <property type="project" value="InterPro"/>
</dbReference>
<comment type="similarity">
    <text evidence="2 6">Belongs to the multi antimicrobial extrusion (MATE) (TC 2.A.66.1) family.</text>
</comment>
<feature type="transmembrane region" description="Helical" evidence="6">
    <location>
        <begin position="419"/>
        <end position="441"/>
    </location>
</feature>
<dbReference type="CDD" id="cd13132">
    <property type="entry name" value="MATE_eukaryotic"/>
    <property type="match status" value="1"/>
</dbReference>